<keyword evidence="2" id="KW-1185">Reference proteome</keyword>
<organism evidence="1 2">
    <name type="scientific">Trifolium medium</name>
    <dbReference type="NCBI Taxonomy" id="97028"/>
    <lineage>
        <taxon>Eukaryota</taxon>
        <taxon>Viridiplantae</taxon>
        <taxon>Streptophyta</taxon>
        <taxon>Embryophyta</taxon>
        <taxon>Tracheophyta</taxon>
        <taxon>Spermatophyta</taxon>
        <taxon>Magnoliopsida</taxon>
        <taxon>eudicotyledons</taxon>
        <taxon>Gunneridae</taxon>
        <taxon>Pentapetalae</taxon>
        <taxon>rosids</taxon>
        <taxon>fabids</taxon>
        <taxon>Fabales</taxon>
        <taxon>Fabaceae</taxon>
        <taxon>Papilionoideae</taxon>
        <taxon>50 kb inversion clade</taxon>
        <taxon>NPAAA clade</taxon>
        <taxon>Hologalegina</taxon>
        <taxon>IRL clade</taxon>
        <taxon>Trifolieae</taxon>
        <taxon>Trifolium</taxon>
    </lineage>
</organism>
<dbReference type="AlphaFoldDB" id="A0A392TTU1"/>
<evidence type="ECO:0000313" key="2">
    <source>
        <dbReference type="Proteomes" id="UP000265520"/>
    </source>
</evidence>
<feature type="non-terminal residue" evidence="1">
    <location>
        <position position="1"/>
    </location>
</feature>
<dbReference type="Proteomes" id="UP000265520">
    <property type="component" value="Unassembled WGS sequence"/>
</dbReference>
<dbReference type="EMBL" id="LXQA010653478">
    <property type="protein sequence ID" value="MCI64329.1"/>
    <property type="molecule type" value="Genomic_DNA"/>
</dbReference>
<protein>
    <submittedName>
        <fullName evidence="1">Uncharacterized protein</fullName>
    </submittedName>
</protein>
<proteinExistence type="predicted"/>
<reference evidence="1 2" key="1">
    <citation type="journal article" date="2018" name="Front. Plant Sci.">
        <title>Red Clover (Trifolium pratense) and Zigzag Clover (T. medium) - A Picture of Genomic Similarities and Differences.</title>
        <authorList>
            <person name="Dluhosova J."/>
            <person name="Istvanek J."/>
            <person name="Nedelnik J."/>
            <person name="Repkova J."/>
        </authorList>
    </citation>
    <scope>NUCLEOTIDE SEQUENCE [LARGE SCALE GENOMIC DNA]</scope>
    <source>
        <strain evidence="2">cv. 10/8</strain>
        <tissue evidence="1">Leaf</tissue>
    </source>
</reference>
<name>A0A392TTU1_9FABA</name>
<sequence>SSSFHGRVHGLFLRKKKEVEDNDVATRHWLPPV</sequence>
<accession>A0A392TTU1</accession>
<evidence type="ECO:0000313" key="1">
    <source>
        <dbReference type="EMBL" id="MCI64329.1"/>
    </source>
</evidence>
<comment type="caution">
    <text evidence="1">The sequence shown here is derived from an EMBL/GenBank/DDBJ whole genome shotgun (WGS) entry which is preliminary data.</text>
</comment>